<feature type="transmembrane region" description="Helical" evidence="19">
    <location>
        <begin position="224"/>
        <end position="245"/>
    </location>
</feature>
<dbReference type="PRINTS" id="PR00169">
    <property type="entry name" value="KCHANNEL"/>
</dbReference>
<dbReference type="GO" id="GO:0030552">
    <property type="term" value="F:cAMP binding"/>
    <property type="evidence" value="ECO:0007669"/>
    <property type="project" value="UniProtKB-KW"/>
</dbReference>
<evidence type="ECO:0000256" key="9">
    <source>
        <dbReference type="ARBA" id="ARBA00022826"/>
    </source>
</evidence>
<keyword evidence="13 19" id="KW-0472">Membrane</keyword>
<evidence type="ECO:0000256" key="3">
    <source>
        <dbReference type="ARBA" id="ARBA00022448"/>
    </source>
</evidence>
<keyword evidence="6" id="KW-0116">cAMP-binding</keyword>
<accession>A0AAE2ZSU6</accession>
<sequence length="395" mass="43368">MAEASSFEPFRRRLFDVLERSKRGDSLSRFLDIFLVCIILANVAASVIETVPVVYERYSYVLSLFDGICVLIFVLEYVGRIWSAPEHPALKDLSAWRARLTHAASPMLVLDLIAISPFFIELIFGADLAVVRILRIIRFYRLARYSPVLATIIGVIAQEWRSLAGSAVLFLGLLLFSGVAMFLAEGAVQPEKLGDVPRAIWWAVVTLSTVGYGDVVPITLPGKMVAGLTMIFGIMFFALPVGIIATSFQQQIRRRDFVVSFAMVARVPLFARLDAAAVARLIGLLTARRASAGDVIITEGEKADAMYFITTGRVEVILPSGPIYLTDGDFFGEMALVAEGQRRSATVIAARSCDLLVLGSRDFQHLAHTNAEIGEAVSEVARQRKGNHGAEEINR</sequence>
<comment type="caution">
    <text evidence="21">The sequence shown here is derived from an EMBL/GenBank/DDBJ whole genome shotgun (WGS) entry which is preliminary data.</text>
</comment>
<dbReference type="InterPro" id="IPR014710">
    <property type="entry name" value="RmlC-like_jellyroll"/>
</dbReference>
<dbReference type="InterPro" id="IPR018488">
    <property type="entry name" value="cNMP-bd_CS"/>
</dbReference>
<evidence type="ECO:0000256" key="8">
    <source>
        <dbReference type="ARBA" id="ARBA00022741"/>
    </source>
</evidence>
<dbReference type="PANTHER" id="PTHR11537">
    <property type="entry name" value="VOLTAGE-GATED POTASSIUM CHANNEL"/>
    <property type="match status" value="1"/>
</dbReference>
<keyword evidence="16" id="KW-0407">Ion channel</keyword>
<keyword evidence="12" id="KW-0406">Ion transport</keyword>
<dbReference type="InterPro" id="IPR028325">
    <property type="entry name" value="VG_K_chnl"/>
</dbReference>
<dbReference type="CDD" id="cd00038">
    <property type="entry name" value="CAP_ED"/>
    <property type="match status" value="1"/>
</dbReference>
<evidence type="ECO:0000313" key="21">
    <source>
        <dbReference type="EMBL" id="MBW8640030.1"/>
    </source>
</evidence>
<dbReference type="Pfam" id="PF00520">
    <property type="entry name" value="Ion_trans"/>
    <property type="match status" value="1"/>
</dbReference>
<evidence type="ECO:0000256" key="5">
    <source>
        <dbReference type="ARBA" id="ARBA00022538"/>
    </source>
</evidence>
<evidence type="ECO:0000256" key="19">
    <source>
        <dbReference type="SAM" id="Phobius"/>
    </source>
</evidence>
<dbReference type="GO" id="GO:0008076">
    <property type="term" value="C:voltage-gated potassium channel complex"/>
    <property type="evidence" value="ECO:0007669"/>
    <property type="project" value="InterPro"/>
</dbReference>
<evidence type="ECO:0000259" key="20">
    <source>
        <dbReference type="PROSITE" id="PS50042"/>
    </source>
</evidence>
<keyword evidence="11 19" id="KW-1133">Transmembrane helix</keyword>
<dbReference type="SUPFAM" id="SSF51206">
    <property type="entry name" value="cAMP-binding domain-like"/>
    <property type="match status" value="1"/>
</dbReference>
<protein>
    <submittedName>
        <fullName evidence="21">Cyclic nucleotide-gated ion channel/potassium channel family protein</fullName>
    </submittedName>
</protein>
<feature type="transmembrane region" description="Helical" evidence="19">
    <location>
        <begin position="103"/>
        <end position="130"/>
    </location>
</feature>
<dbReference type="Gene3D" id="2.60.120.10">
    <property type="entry name" value="Jelly Rolls"/>
    <property type="match status" value="1"/>
</dbReference>
<evidence type="ECO:0000313" key="22">
    <source>
        <dbReference type="Proteomes" id="UP001196509"/>
    </source>
</evidence>
<dbReference type="GO" id="GO:0005249">
    <property type="term" value="F:voltage-gated potassium channel activity"/>
    <property type="evidence" value="ECO:0007669"/>
    <property type="project" value="InterPro"/>
</dbReference>
<evidence type="ECO:0000256" key="13">
    <source>
        <dbReference type="ARBA" id="ARBA00023136"/>
    </source>
</evidence>
<dbReference type="PROSITE" id="PS00889">
    <property type="entry name" value="CNMP_BINDING_2"/>
    <property type="match status" value="1"/>
</dbReference>
<evidence type="ECO:0000256" key="7">
    <source>
        <dbReference type="ARBA" id="ARBA00022692"/>
    </source>
</evidence>
<keyword evidence="3" id="KW-0813">Transport</keyword>
<comment type="subcellular location">
    <subcellularLocation>
        <location evidence="1">Cell membrane</location>
        <topology evidence="1">Multi-pass membrane protein</topology>
    </subcellularLocation>
</comment>
<dbReference type="EMBL" id="JAICBX010000005">
    <property type="protein sequence ID" value="MBW8640030.1"/>
    <property type="molecule type" value="Genomic_DNA"/>
</dbReference>
<keyword evidence="10" id="KW-0630">Potassium</keyword>
<name>A0AAE2ZSU6_9HYPH</name>
<evidence type="ECO:0000256" key="15">
    <source>
        <dbReference type="ARBA" id="ARBA00023286"/>
    </source>
</evidence>
<dbReference type="AlphaFoldDB" id="A0AAE2ZSU6"/>
<keyword evidence="9" id="KW-0631">Potassium channel</keyword>
<feature type="transmembrane region" description="Helical" evidence="19">
    <location>
        <begin position="30"/>
        <end position="48"/>
    </location>
</feature>
<evidence type="ECO:0000256" key="1">
    <source>
        <dbReference type="ARBA" id="ARBA00004651"/>
    </source>
</evidence>
<reference evidence="21" key="1">
    <citation type="submission" date="2021-08" db="EMBL/GenBank/DDBJ databases">
        <title>Hoeflea bacterium WL0058 sp. nov., isolated from the sediment.</title>
        <authorList>
            <person name="Wang L."/>
            <person name="Zhang D."/>
        </authorList>
    </citation>
    <scope>NUCLEOTIDE SEQUENCE</scope>
    <source>
        <strain evidence="21">WL0058</strain>
    </source>
</reference>
<keyword evidence="8" id="KW-0547">Nucleotide-binding</keyword>
<dbReference type="InterPro" id="IPR000595">
    <property type="entry name" value="cNMP-bd_dom"/>
</dbReference>
<dbReference type="InterPro" id="IPR018490">
    <property type="entry name" value="cNMP-bd_dom_sf"/>
</dbReference>
<evidence type="ECO:0000256" key="11">
    <source>
        <dbReference type="ARBA" id="ARBA00022989"/>
    </source>
</evidence>
<gene>
    <name evidence="21" type="ORF">K1W69_22735</name>
</gene>
<evidence type="ECO:0000256" key="17">
    <source>
        <dbReference type="ARBA" id="ARBA00058429"/>
    </source>
</evidence>
<dbReference type="RefSeq" id="WP_220230752.1">
    <property type="nucleotide sequence ID" value="NZ_JAICBX010000005.1"/>
</dbReference>
<evidence type="ECO:0000256" key="16">
    <source>
        <dbReference type="ARBA" id="ARBA00023303"/>
    </source>
</evidence>
<dbReference type="GO" id="GO:0001508">
    <property type="term" value="P:action potential"/>
    <property type="evidence" value="ECO:0007669"/>
    <property type="project" value="TreeGrafter"/>
</dbReference>
<keyword evidence="14" id="KW-0114">cAMP</keyword>
<dbReference type="PANTHER" id="PTHR11537:SF254">
    <property type="entry name" value="POTASSIUM VOLTAGE-GATED CHANNEL PROTEIN SHAB"/>
    <property type="match status" value="1"/>
</dbReference>
<dbReference type="FunFam" id="1.10.287.70:FF:000181">
    <property type="entry name" value="Cyclic nucleotide-gated potassium channel mll3241"/>
    <property type="match status" value="1"/>
</dbReference>
<comment type="subunit">
    <text evidence="2">Homotetramer.</text>
</comment>
<feature type="transmembrane region" description="Helical" evidence="19">
    <location>
        <begin position="200"/>
        <end position="218"/>
    </location>
</feature>
<dbReference type="PROSITE" id="PS50042">
    <property type="entry name" value="CNMP_BINDING_3"/>
    <property type="match status" value="1"/>
</dbReference>
<evidence type="ECO:0000256" key="2">
    <source>
        <dbReference type="ARBA" id="ARBA00011881"/>
    </source>
</evidence>
<evidence type="ECO:0000256" key="12">
    <source>
        <dbReference type="ARBA" id="ARBA00023065"/>
    </source>
</evidence>
<feature type="transmembrane region" description="Helical" evidence="19">
    <location>
        <begin position="60"/>
        <end position="83"/>
    </location>
</feature>
<dbReference type="SMART" id="SM00100">
    <property type="entry name" value="cNMP"/>
    <property type="match status" value="1"/>
</dbReference>
<dbReference type="InterPro" id="IPR005821">
    <property type="entry name" value="Ion_trans_dom"/>
</dbReference>
<feature type="domain" description="Cyclic nucleotide-binding" evidence="20">
    <location>
        <begin position="269"/>
        <end position="384"/>
    </location>
</feature>
<evidence type="ECO:0000256" key="14">
    <source>
        <dbReference type="ARBA" id="ARBA00023149"/>
    </source>
</evidence>
<keyword evidence="22" id="KW-1185">Reference proteome</keyword>
<comment type="similarity">
    <text evidence="18">Belongs to the potassium channel family.</text>
</comment>
<dbReference type="Pfam" id="PF00027">
    <property type="entry name" value="cNMP_binding"/>
    <property type="match status" value="1"/>
</dbReference>
<dbReference type="Proteomes" id="UP001196509">
    <property type="component" value="Unassembled WGS sequence"/>
</dbReference>
<dbReference type="Gene3D" id="1.10.287.70">
    <property type="match status" value="1"/>
</dbReference>
<evidence type="ECO:0000256" key="18">
    <source>
        <dbReference type="ARBA" id="ARBA00060926"/>
    </source>
</evidence>
<feature type="transmembrane region" description="Helical" evidence="19">
    <location>
        <begin position="166"/>
        <end position="188"/>
    </location>
</feature>
<proteinExistence type="inferred from homology"/>
<evidence type="ECO:0000256" key="6">
    <source>
        <dbReference type="ARBA" id="ARBA00022566"/>
    </source>
</evidence>
<keyword evidence="4" id="KW-1003">Cell membrane</keyword>
<keyword evidence="15" id="KW-1071">Ligand-gated ion channel</keyword>
<evidence type="ECO:0000256" key="4">
    <source>
        <dbReference type="ARBA" id="ARBA00022475"/>
    </source>
</evidence>
<organism evidence="21 22">
    <name type="scientific">Flavimaribacter sediminis</name>
    <dbReference type="NCBI Taxonomy" id="2865987"/>
    <lineage>
        <taxon>Bacteria</taxon>
        <taxon>Pseudomonadati</taxon>
        <taxon>Pseudomonadota</taxon>
        <taxon>Alphaproteobacteria</taxon>
        <taxon>Hyphomicrobiales</taxon>
        <taxon>Rhizobiaceae</taxon>
        <taxon>Flavimaribacter</taxon>
    </lineage>
</organism>
<evidence type="ECO:0000256" key="10">
    <source>
        <dbReference type="ARBA" id="ARBA00022958"/>
    </source>
</evidence>
<comment type="function">
    <text evidence="17">Cyclic nucleotide-regulated potassium channel activated by cAMP.</text>
</comment>
<dbReference type="SUPFAM" id="SSF81324">
    <property type="entry name" value="Voltage-gated potassium channels"/>
    <property type="match status" value="1"/>
</dbReference>
<keyword evidence="7 19" id="KW-0812">Transmembrane</keyword>
<keyword evidence="5" id="KW-0633">Potassium transport</keyword>
<dbReference type="PROSITE" id="PS00888">
    <property type="entry name" value="CNMP_BINDING_1"/>
    <property type="match status" value="1"/>
</dbReference>